<proteinExistence type="predicted"/>
<reference evidence="1 2" key="1">
    <citation type="submission" date="2011-10" db="EMBL/GenBank/DDBJ databases">
        <authorList>
            <person name="Genoscope - CEA"/>
        </authorList>
    </citation>
    <scope>NUCLEOTIDE SEQUENCE [LARGE SCALE GENOMIC DNA]</scope>
    <source>
        <strain evidence="1 2">RCC 1105</strain>
    </source>
</reference>
<evidence type="ECO:0000313" key="2">
    <source>
        <dbReference type="Proteomes" id="UP000198341"/>
    </source>
</evidence>
<accession>K8F1X3</accession>
<dbReference type="AlphaFoldDB" id="K8F1X3"/>
<dbReference type="RefSeq" id="XP_007514076.1">
    <property type="nucleotide sequence ID" value="XM_007514014.1"/>
</dbReference>
<gene>
    <name evidence="1" type="ORF">Bathy03g03970</name>
</gene>
<protein>
    <submittedName>
        <fullName evidence="1">Uncharacterized protein</fullName>
    </submittedName>
</protein>
<organism evidence="1 2">
    <name type="scientific">Bathycoccus prasinos</name>
    <dbReference type="NCBI Taxonomy" id="41875"/>
    <lineage>
        <taxon>Eukaryota</taxon>
        <taxon>Viridiplantae</taxon>
        <taxon>Chlorophyta</taxon>
        <taxon>Mamiellophyceae</taxon>
        <taxon>Mamiellales</taxon>
        <taxon>Bathycoccaceae</taxon>
        <taxon>Bathycoccus</taxon>
    </lineage>
</organism>
<keyword evidence="2" id="KW-1185">Reference proteome</keyword>
<sequence length="98" mass="10634">MLLAPEFANDFYYKKGAVEASPKWQAWMGQALVGNGITMLMSRKVATKQQMQGAAVAWGTALPIMAMQKDDFKPEQLIANAAFCGGMALLCAKVSDKM</sequence>
<dbReference type="EMBL" id="FO082276">
    <property type="protein sequence ID" value="CCO15513.1"/>
    <property type="molecule type" value="Genomic_DNA"/>
</dbReference>
<evidence type="ECO:0000313" key="1">
    <source>
        <dbReference type="EMBL" id="CCO15513.1"/>
    </source>
</evidence>
<dbReference type="GeneID" id="19016934"/>
<dbReference type="Proteomes" id="UP000198341">
    <property type="component" value="Chromosome 3"/>
</dbReference>
<dbReference type="KEGG" id="bpg:Bathy03g03970"/>
<name>K8F1X3_9CHLO</name>